<gene>
    <name evidence="3" type="ORF">FC18_GL002320</name>
</gene>
<accession>A0A0R1ZUG6</accession>
<dbReference type="Pfam" id="PF04466">
    <property type="entry name" value="Terminase_3"/>
    <property type="match status" value="1"/>
</dbReference>
<evidence type="ECO:0000313" key="3">
    <source>
        <dbReference type="EMBL" id="KRM54611.1"/>
    </source>
</evidence>
<organism evidence="3 4">
    <name type="scientific">Lacticaseibacillus sharpeae JCM 1186 = DSM 20505</name>
    <dbReference type="NCBI Taxonomy" id="1291052"/>
    <lineage>
        <taxon>Bacteria</taxon>
        <taxon>Bacillati</taxon>
        <taxon>Bacillota</taxon>
        <taxon>Bacilli</taxon>
        <taxon>Lactobacillales</taxon>
        <taxon>Lactobacillaceae</taxon>
        <taxon>Lacticaseibacillus</taxon>
    </lineage>
</organism>
<dbReference type="Pfam" id="PF17288">
    <property type="entry name" value="Terminase_3C"/>
    <property type="match status" value="1"/>
</dbReference>
<dbReference type="Gene3D" id="3.40.50.300">
    <property type="entry name" value="P-loop containing nucleotide triphosphate hydrolases"/>
    <property type="match status" value="1"/>
</dbReference>
<proteinExistence type="predicted"/>
<dbReference type="InterPro" id="IPR035412">
    <property type="entry name" value="Terminase_L_N"/>
</dbReference>
<dbReference type="PANTHER" id="PTHR39184:SF1">
    <property type="entry name" value="PBSX PHAGE TERMINASE LARGE SUBUNIT"/>
    <property type="match status" value="1"/>
</dbReference>
<keyword evidence="4" id="KW-1185">Reference proteome</keyword>
<dbReference type="PATRIC" id="fig|1291052.5.peg.2392"/>
<dbReference type="Gene3D" id="3.30.420.280">
    <property type="match status" value="1"/>
</dbReference>
<protein>
    <submittedName>
        <fullName evidence="3">PBSX family phage terminase large subunit</fullName>
    </submittedName>
</protein>
<evidence type="ECO:0000313" key="4">
    <source>
        <dbReference type="Proteomes" id="UP000051679"/>
    </source>
</evidence>
<dbReference type="InterPro" id="IPR006437">
    <property type="entry name" value="Phage_terminase_lsu"/>
</dbReference>
<sequence>MKASEIIAPAFYPVFWDVLEHRFSKYYLVGGRGSTKSSFVSVIVVLGMMRDQDANAVVLRKVASTLRESVFDQYLWAIDALGASDLWRVSVSPLQLTYRPTGQQIRFKGVDKPKKIKSQKFRVGWCKFIHYEEFDEFNGEAELRNVSQSLGRGGDGIVEFRSCNPPASQNSWANQSVKAAEFRPDALVHRSDYLTVPKKWLGLGFIADAEQLKKDNPTAYAHEYLGEVTGTGAEVFTNLTLRELSDDEVAQFDHTRRGLDFGFAHDPLAYVMANYDPTYRRLYIYGELYKVGMSNANAISAIKALNPNNDVIFADSAEPRTVYEFHDAGLNLFGARKGPGSREHGMKWLQDLRQIIIDPIRCPNAAREFGGYELARDATGGFKSGYPDGNDHTIDSIRYSLQNDMRRGAR</sequence>
<dbReference type="InterPro" id="IPR035413">
    <property type="entry name" value="Terminase_L_C"/>
</dbReference>
<feature type="domain" description="Phage terminase large subunit C-terminal" evidence="2">
    <location>
        <begin position="260"/>
        <end position="402"/>
    </location>
</feature>
<evidence type="ECO:0000259" key="1">
    <source>
        <dbReference type="Pfam" id="PF04466"/>
    </source>
</evidence>
<feature type="domain" description="Phage terminase large subunit N-terminal" evidence="1">
    <location>
        <begin position="28"/>
        <end position="227"/>
    </location>
</feature>
<comment type="caution">
    <text evidence="3">The sequence shown here is derived from an EMBL/GenBank/DDBJ whole genome shotgun (WGS) entry which is preliminary data.</text>
</comment>
<dbReference type="STRING" id="1291052.FC18_GL002320"/>
<dbReference type="EMBL" id="AYYO01000050">
    <property type="protein sequence ID" value="KRM54611.1"/>
    <property type="molecule type" value="Genomic_DNA"/>
</dbReference>
<evidence type="ECO:0000259" key="2">
    <source>
        <dbReference type="Pfam" id="PF17288"/>
    </source>
</evidence>
<dbReference type="AlphaFoldDB" id="A0A0R1ZUG6"/>
<dbReference type="InterPro" id="IPR027417">
    <property type="entry name" value="P-loop_NTPase"/>
</dbReference>
<name>A0A0R1ZUG6_9LACO</name>
<dbReference type="NCBIfam" id="TIGR01547">
    <property type="entry name" value="phage_term_2"/>
    <property type="match status" value="1"/>
</dbReference>
<dbReference type="Proteomes" id="UP000051679">
    <property type="component" value="Unassembled WGS sequence"/>
</dbReference>
<reference evidence="3 4" key="1">
    <citation type="journal article" date="2015" name="Genome Announc.">
        <title>Expanding the biotechnology potential of lactobacilli through comparative genomics of 213 strains and associated genera.</title>
        <authorList>
            <person name="Sun Z."/>
            <person name="Harris H.M."/>
            <person name="McCann A."/>
            <person name="Guo C."/>
            <person name="Argimon S."/>
            <person name="Zhang W."/>
            <person name="Yang X."/>
            <person name="Jeffery I.B."/>
            <person name="Cooney J.C."/>
            <person name="Kagawa T.F."/>
            <person name="Liu W."/>
            <person name="Song Y."/>
            <person name="Salvetti E."/>
            <person name="Wrobel A."/>
            <person name="Rasinkangas P."/>
            <person name="Parkhill J."/>
            <person name="Rea M.C."/>
            <person name="O'Sullivan O."/>
            <person name="Ritari J."/>
            <person name="Douillard F.P."/>
            <person name="Paul Ross R."/>
            <person name="Yang R."/>
            <person name="Briner A.E."/>
            <person name="Felis G.E."/>
            <person name="de Vos W.M."/>
            <person name="Barrangou R."/>
            <person name="Klaenhammer T.R."/>
            <person name="Caufield P.W."/>
            <person name="Cui Y."/>
            <person name="Zhang H."/>
            <person name="O'Toole P.W."/>
        </authorList>
    </citation>
    <scope>NUCLEOTIDE SEQUENCE [LARGE SCALE GENOMIC DNA]</scope>
    <source>
        <strain evidence="3 4">DSM 20505</strain>
    </source>
</reference>
<dbReference type="InterPro" id="IPR052380">
    <property type="entry name" value="Viral_DNA_packaging_terminase"/>
</dbReference>
<dbReference type="PANTHER" id="PTHR39184">
    <property type="match status" value="1"/>
</dbReference>